<dbReference type="Proteomes" id="UP001169760">
    <property type="component" value="Unassembled WGS sequence"/>
</dbReference>
<proteinExistence type="predicted"/>
<name>A0AAW7X1Q9_9GAMM</name>
<dbReference type="EMBL" id="JAUOPB010000002">
    <property type="protein sequence ID" value="MDO6421390.1"/>
    <property type="molecule type" value="Genomic_DNA"/>
</dbReference>
<dbReference type="AlphaFoldDB" id="A0AAW7X1Q9"/>
<sequence>MQASKAIQPIIFTALGVAASLFLINQNTSNKHNSLQQENIALKKEITFINETLENNKTNQIQTSNQATTTSSEEYYQTLIDNLNVEISSLKKQLQEAKNVGFLSSNKKNNSQWDTKPKINIETNTKSNYSKIEEAFLYGGAHNEAEAMLAKSLTAHVENTPSFSDFSLSDAECKENTCRMQLAGSDSTQLASLFDALNSEFSVDPAFSDKTFLIVPDPSTGLTNIYFGDENSDLMNY</sequence>
<organism evidence="1 2">
    <name type="scientific">Saccharophagus degradans</name>
    <dbReference type="NCBI Taxonomy" id="86304"/>
    <lineage>
        <taxon>Bacteria</taxon>
        <taxon>Pseudomonadati</taxon>
        <taxon>Pseudomonadota</taxon>
        <taxon>Gammaproteobacteria</taxon>
        <taxon>Cellvibrionales</taxon>
        <taxon>Cellvibrionaceae</taxon>
        <taxon>Saccharophagus</taxon>
    </lineage>
</organism>
<evidence type="ECO:0000313" key="1">
    <source>
        <dbReference type="EMBL" id="MDO6421390.1"/>
    </source>
</evidence>
<reference evidence="1" key="1">
    <citation type="submission" date="2023-07" db="EMBL/GenBank/DDBJ databases">
        <title>Genome content predicts the carbon catabolic preferences of heterotrophic bacteria.</title>
        <authorList>
            <person name="Gralka M."/>
        </authorList>
    </citation>
    <scope>NUCLEOTIDE SEQUENCE</scope>
    <source>
        <strain evidence="1">I3M17_2</strain>
    </source>
</reference>
<evidence type="ECO:0000313" key="2">
    <source>
        <dbReference type="Proteomes" id="UP001169760"/>
    </source>
</evidence>
<gene>
    <name evidence="1" type="ORF">Q4521_02795</name>
</gene>
<accession>A0AAW7X1Q9</accession>
<dbReference type="RefSeq" id="WP_303490826.1">
    <property type="nucleotide sequence ID" value="NZ_JAUOPB010000002.1"/>
</dbReference>
<comment type="caution">
    <text evidence="1">The sequence shown here is derived from an EMBL/GenBank/DDBJ whole genome shotgun (WGS) entry which is preliminary data.</text>
</comment>
<protein>
    <submittedName>
        <fullName evidence="1">Uncharacterized protein</fullName>
    </submittedName>
</protein>